<name>A0A841U3C3_9BACL</name>
<dbReference type="PANTHER" id="PTHR30151">
    <property type="entry name" value="ALKANE SULFONATE ABC TRANSPORTER-RELATED, MEMBRANE SUBUNIT"/>
    <property type="match status" value="1"/>
</dbReference>
<dbReference type="Pfam" id="PF00528">
    <property type="entry name" value="BPD_transp_1"/>
    <property type="match status" value="1"/>
</dbReference>
<feature type="domain" description="ABC transmembrane type-1" evidence="8">
    <location>
        <begin position="58"/>
        <end position="238"/>
    </location>
</feature>
<feature type="transmembrane region" description="Helical" evidence="7">
    <location>
        <begin position="96"/>
        <end position="117"/>
    </location>
</feature>
<evidence type="ECO:0000256" key="4">
    <source>
        <dbReference type="ARBA" id="ARBA00022692"/>
    </source>
</evidence>
<dbReference type="EMBL" id="JACJVR010000110">
    <property type="protein sequence ID" value="MBB6695055.1"/>
    <property type="molecule type" value="Genomic_DNA"/>
</dbReference>
<evidence type="ECO:0000256" key="2">
    <source>
        <dbReference type="ARBA" id="ARBA00022448"/>
    </source>
</evidence>
<dbReference type="GO" id="GO:0055085">
    <property type="term" value="P:transmembrane transport"/>
    <property type="evidence" value="ECO:0007669"/>
    <property type="project" value="InterPro"/>
</dbReference>
<organism evidence="9 10">
    <name type="scientific">Cohnella xylanilytica</name>
    <dbReference type="NCBI Taxonomy" id="557555"/>
    <lineage>
        <taxon>Bacteria</taxon>
        <taxon>Bacillati</taxon>
        <taxon>Bacillota</taxon>
        <taxon>Bacilli</taxon>
        <taxon>Bacillales</taxon>
        <taxon>Paenibacillaceae</taxon>
        <taxon>Cohnella</taxon>
    </lineage>
</organism>
<comment type="similarity">
    <text evidence="7">Belongs to the binding-protein-dependent transport system permease family.</text>
</comment>
<keyword evidence="2 7" id="KW-0813">Transport</keyword>
<keyword evidence="5 7" id="KW-1133">Transmembrane helix</keyword>
<dbReference type="GO" id="GO:0005886">
    <property type="term" value="C:plasma membrane"/>
    <property type="evidence" value="ECO:0007669"/>
    <property type="project" value="UniProtKB-SubCell"/>
</dbReference>
<evidence type="ECO:0000256" key="6">
    <source>
        <dbReference type="ARBA" id="ARBA00023136"/>
    </source>
</evidence>
<evidence type="ECO:0000313" key="10">
    <source>
        <dbReference type="Proteomes" id="UP000553776"/>
    </source>
</evidence>
<comment type="subcellular location">
    <subcellularLocation>
        <location evidence="1 7">Cell membrane</location>
        <topology evidence="1 7">Multi-pass membrane protein</topology>
    </subcellularLocation>
</comment>
<reference evidence="9 10" key="1">
    <citation type="submission" date="2020-08" db="EMBL/GenBank/DDBJ databases">
        <title>Cohnella phylogeny.</title>
        <authorList>
            <person name="Dunlap C."/>
        </authorList>
    </citation>
    <scope>NUCLEOTIDE SEQUENCE [LARGE SCALE GENOMIC DNA]</scope>
    <source>
        <strain evidence="9 10">DSM 25239</strain>
    </source>
</reference>
<dbReference type="InterPro" id="IPR035906">
    <property type="entry name" value="MetI-like_sf"/>
</dbReference>
<evidence type="ECO:0000256" key="7">
    <source>
        <dbReference type="RuleBase" id="RU363032"/>
    </source>
</evidence>
<evidence type="ECO:0000259" key="8">
    <source>
        <dbReference type="PROSITE" id="PS50928"/>
    </source>
</evidence>
<keyword evidence="3" id="KW-1003">Cell membrane</keyword>
<dbReference type="Proteomes" id="UP000553776">
    <property type="component" value="Unassembled WGS sequence"/>
</dbReference>
<evidence type="ECO:0000256" key="5">
    <source>
        <dbReference type="ARBA" id="ARBA00022989"/>
    </source>
</evidence>
<comment type="caution">
    <text evidence="9">The sequence shown here is derived from an EMBL/GenBank/DDBJ whole genome shotgun (WGS) entry which is preliminary data.</text>
</comment>
<evidence type="ECO:0000313" key="9">
    <source>
        <dbReference type="EMBL" id="MBB6695055.1"/>
    </source>
</evidence>
<keyword evidence="4 7" id="KW-0812">Transmembrane</keyword>
<keyword evidence="6 7" id="KW-0472">Membrane</keyword>
<dbReference type="AlphaFoldDB" id="A0A841U3C3"/>
<feature type="transmembrane region" description="Helical" evidence="7">
    <location>
        <begin position="220"/>
        <end position="242"/>
    </location>
</feature>
<dbReference type="CDD" id="cd06261">
    <property type="entry name" value="TM_PBP2"/>
    <property type="match status" value="1"/>
</dbReference>
<evidence type="ECO:0000256" key="1">
    <source>
        <dbReference type="ARBA" id="ARBA00004651"/>
    </source>
</evidence>
<dbReference type="PROSITE" id="PS50928">
    <property type="entry name" value="ABC_TM1"/>
    <property type="match status" value="1"/>
</dbReference>
<keyword evidence="10" id="KW-1185">Reference proteome</keyword>
<gene>
    <name evidence="9" type="ORF">H7B90_27035</name>
</gene>
<feature type="transmembrane region" description="Helical" evidence="7">
    <location>
        <begin position="62"/>
        <end position="84"/>
    </location>
</feature>
<accession>A0A841U3C3</accession>
<feature type="transmembrane region" description="Helical" evidence="7">
    <location>
        <begin position="187"/>
        <end position="208"/>
    </location>
</feature>
<proteinExistence type="inferred from homology"/>
<dbReference type="PANTHER" id="PTHR30151:SF0">
    <property type="entry name" value="ABC TRANSPORTER PERMEASE PROTEIN MJ0413-RELATED"/>
    <property type="match status" value="1"/>
</dbReference>
<dbReference type="InterPro" id="IPR000515">
    <property type="entry name" value="MetI-like"/>
</dbReference>
<evidence type="ECO:0000256" key="3">
    <source>
        <dbReference type="ARBA" id="ARBA00022475"/>
    </source>
</evidence>
<dbReference type="SUPFAM" id="SSF161098">
    <property type="entry name" value="MetI-like"/>
    <property type="match status" value="1"/>
</dbReference>
<sequence>MQVRKYTILSIASILVVLAVWSVVTYSNLIDPLFLPTPGGTLNALGEEIKEGIFFKDVGVSFYRILMGFVISTVFAVPIGMMMATSKAWQAVWEPLIGLIRYMPAVAFIPLSILWFGTSDLQKFFILFLGVFFQEVIMIADNCKTVNKSLVEVGHTLGFTKGEITRSIVFRAALPGMVDTFRTTWGWAWTYLVVAELVAASEGLGFRIMQAQRYLSTDRIVLGILVIGLFGLITDQLFAWLYRRMFPWKTLEKAKG</sequence>
<feature type="transmembrane region" description="Helical" evidence="7">
    <location>
        <begin position="6"/>
        <end position="26"/>
    </location>
</feature>
<dbReference type="Gene3D" id="1.10.3720.10">
    <property type="entry name" value="MetI-like"/>
    <property type="match status" value="1"/>
</dbReference>
<protein>
    <submittedName>
        <fullName evidence="9">ABC transporter permease</fullName>
    </submittedName>
</protein>